<evidence type="ECO:0000313" key="3">
    <source>
        <dbReference type="Proteomes" id="UP000002945"/>
    </source>
</evidence>
<dbReference type="InterPro" id="IPR025643">
    <property type="entry name" value="R2K_3"/>
</dbReference>
<dbReference type="Proteomes" id="UP000002945">
    <property type="component" value="Unassembled WGS sequence"/>
</dbReference>
<keyword evidence="3" id="KW-1185">Reference proteome</keyword>
<feature type="domain" description="ATP-grasp" evidence="1">
    <location>
        <begin position="111"/>
        <end position="253"/>
    </location>
</feature>
<dbReference type="STRING" id="391587.KAOT1_14847"/>
<evidence type="ECO:0000259" key="1">
    <source>
        <dbReference type="Pfam" id="PF14243"/>
    </source>
</evidence>
<sequence>MLFLVQSNIYSDPDHNRIFDALQDLNIPYEKIELNSETQEITIQADRTDVFVYGSVKLARLAKVNTHWNPGSFYGGNHQYKIYSNYYKDNLLNYDVEVFEFQNAISWKPNEQKFIKPYKDAKIFTGNVFTETKWTDFVANSLENPRTPLLNGKSLIQASIPKEIYKEARLWIVGGQIVAAVYYKFNGDVMFEAEVSSEGINFAKKMLQIYEVAEAFVMDICLTNYGWKIVEINCINSAGFYPNLNVHSLIKALDIYFSA</sequence>
<gene>
    <name evidence="2" type="ORF">KAOT1_14847</name>
</gene>
<dbReference type="eggNOG" id="ENOG502ZA1B">
    <property type="taxonomic scope" value="Bacteria"/>
</dbReference>
<reference evidence="2 3" key="1">
    <citation type="journal article" date="2011" name="J. Bacteriol.">
        <title>Genome sequence of the algicidal bacterium Kordia algicida OT-1.</title>
        <authorList>
            <person name="Lee H.S."/>
            <person name="Kang S.G."/>
            <person name="Kwon K.K."/>
            <person name="Lee J.H."/>
            <person name="Kim S.J."/>
        </authorList>
    </citation>
    <scope>NUCLEOTIDE SEQUENCE [LARGE SCALE GENOMIC DNA]</scope>
    <source>
        <strain evidence="2 3">OT-1</strain>
    </source>
</reference>
<dbReference type="EMBL" id="ABIB01000001">
    <property type="protein sequence ID" value="EDP98505.1"/>
    <property type="molecule type" value="Genomic_DNA"/>
</dbReference>
<organism evidence="2 3">
    <name type="scientific">Kordia algicida OT-1</name>
    <dbReference type="NCBI Taxonomy" id="391587"/>
    <lineage>
        <taxon>Bacteria</taxon>
        <taxon>Pseudomonadati</taxon>
        <taxon>Bacteroidota</taxon>
        <taxon>Flavobacteriia</taxon>
        <taxon>Flavobacteriales</taxon>
        <taxon>Flavobacteriaceae</taxon>
        <taxon>Kordia</taxon>
    </lineage>
</organism>
<protein>
    <recommendedName>
        <fullName evidence="1">ATP-grasp domain-containing protein</fullName>
    </recommendedName>
</protein>
<evidence type="ECO:0000313" key="2">
    <source>
        <dbReference type="EMBL" id="EDP98505.1"/>
    </source>
</evidence>
<dbReference type="HOGENOM" id="CLU_093164_0_0_10"/>
<name>A9DL85_9FLAO</name>
<dbReference type="OrthoDB" id="641345at2"/>
<dbReference type="Pfam" id="PF14243">
    <property type="entry name" value="R2K_3"/>
    <property type="match status" value="1"/>
</dbReference>
<dbReference type="RefSeq" id="WP_007095516.1">
    <property type="nucleotide sequence ID" value="NZ_CP142125.1"/>
</dbReference>
<accession>A9DL85</accession>
<proteinExistence type="predicted"/>
<dbReference type="SUPFAM" id="SSF56059">
    <property type="entry name" value="Glutathione synthetase ATP-binding domain-like"/>
    <property type="match status" value="1"/>
</dbReference>
<dbReference type="AlphaFoldDB" id="A9DL85"/>
<comment type="caution">
    <text evidence="2">The sequence shown here is derived from an EMBL/GenBank/DDBJ whole genome shotgun (WGS) entry which is preliminary data.</text>
</comment>